<organism evidence="9 10">
    <name type="scientific">Oryzias melastigma</name>
    <name type="common">Marine medaka</name>
    <dbReference type="NCBI Taxonomy" id="30732"/>
    <lineage>
        <taxon>Eukaryota</taxon>
        <taxon>Metazoa</taxon>
        <taxon>Chordata</taxon>
        <taxon>Craniata</taxon>
        <taxon>Vertebrata</taxon>
        <taxon>Euteleostomi</taxon>
        <taxon>Actinopterygii</taxon>
        <taxon>Neopterygii</taxon>
        <taxon>Teleostei</taxon>
        <taxon>Neoteleostei</taxon>
        <taxon>Acanthomorphata</taxon>
        <taxon>Ovalentaria</taxon>
        <taxon>Atherinomorphae</taxon>
        <taxon>Beloniformes</taxon>
        <taxon>Adrianichthyidae</taxon>
        <taxon>Oryziinae</taxon>
        <taxon>Oryzias</taxon>
    </lineage>
</organism>
<keyword evidence="7" id="KW-0732">Signal</keyword>
<protein>
    <submittedName>
        <fullName evidence="9">Selection and upkeep of intraepithelial T-cells protein 1-like</fullName>
    </submittedName>
</protein>
<dbReference type="GO" id="GO:0009897">
    <property type="term" value="C:external side of plasma membrane"/>
    <property type="evidence" value="ECO:0007669"/>
    <property type="project" value="TreeGrafter"/>
</dbReference>
<evidence type="ECO:0000313" key="9">
    <source>
        <dbReference type="Ensembl" id="ENSOMEP00000035698.1"/>
    </source>
</evidence>
<dbReference type="PROSITE" id="PS50835">
    <property type="entry name" value="IG_LIKE"/>
    <property type="match status" value="1"/>
</dbReference>
<dbReference type="SMART" id="SM00409">
    <property type="entry name" value="IG"/>
    <property type="match status" value="1"/>
</dbReference>
<dbReference type="AlphaFoldDB" id="A0A3B3E004"/>
<dbReference type="InterPro" id="IPR013783">
    <property type="entry name" value="Ig-like_fold"/>
</dbReference>
<dbReference type="InterPro" id="IPR007110">
    <property type="entry name" value="Ig-like_dom"/>
</dbReference>
<dbReference type="GO" id="GO:0005102">
    <property type="term" value="F:signaling receptor binding"/>
    <property type="evidence" value="ECO:0007669"/>
    <property type="project" value="TreeGrafter"/>
</dbReference>
<dbReference type="PANTHER" id="PTHR24100">
    <property type="entry name" value="BUTYROPHILIN"/>
    <property type="match status" value="1"/>
</dbReference>
<evidence type="ECO:0000256" key="5">
    <source>
        <dbReference type="SAM" id="MobiDB-lite"/>
    </source>
</evidence>
<dbReference type="GeneTree" id="ENSGT01150000286922"/>
<sequence>MLRLLLLFLLSVLESSAGSAAQTPLQVFAVAGEAVVLPCSLWNRALFDDSPTVEWTRADLKPKAALVYRDNGEVFEMKHQRFEFRTSLFHSEVKDGNVSLRISDVQLSDAGMFHCLKIPMEDARVQMENSTVELVVALNPNIAVISFGDEKMVVECEARCWQTKPQMKILDDQGRTLIGEEMQTEDPGGCSTIKQRVTLQCSAQSRRIFCRVEFPQFNQSRATQILIPEHTKLDRRVQLFKADCLASYGTIACISSVILISFCGLFLLRKKLRRCAGSCLPHTITETYTNSSSFQQLRTDSIENMENCLLEQQERELNDLKSELQKKDVLITNLRRQLYASQHSREVFHRSKPTLSQEAPIEALGLLDSFENSASSSENDQDLLKDHKPLKPSSFTQKKQPRAEISVLRKESVLSSKNRKKKSVVRLSSYPGENVNSTQSSLLTSYQNNNSRERRVSLDPGNNVRKPFDKSD</sequence>
<feature type="region of interest" description="Disordered" evidence="5">
    <location>
        <begin position="372"/>
        <end position="472"/>
    </location>
</feature>
<evidence type="ECO:0000259" key="8">
    <source>
        <dbReference type="PROSITE" id="PS50835"/>
    </source>
</evidence>
<dbReference type="InterPro" id="IPR050504">
    <property type="entry name" value="IgSF_BTN/MOG"/>
</dbReference>
<reference evidence="9" key="1">
    <citation type="submission" date="2025-08" db="UniProtKB">
        <authorList>
            <consortium name="Ensembl"/>
        </authorList>
    </citation>
    <scope>IDENTIFICATION</scope>
</reference>
<dbReference type="Proteomes" id="UP000261560">
    <property type="component" value="Unplaced"/>
</dbReference>
<keyword evidence="2 6" id="KW-0472">Membrane</keyword>
<feature type="signal peptide" evidence="7">
    <location>
        <begin position="1"/>
        <end position="20"/>
    </location>
</feature>
<keyword evidence="6" id="KW-1133">Transmembrane helix</keyword>
<dbReference type="Ensembl" id="ENSOMET00000030823.1">
    <property type="protein sequence ID" value="ENSOMEP00000035698.1"/>
    <property type="gene ID" value="ENSOMEG00000023086.1"/>
</dbReference>
<evidence type="ECO:0000256" key="3">
    <source>
        <dbReference type="ARBA" id="ARBA00023319"/>
    </source>
</evidence>
<feature type="domain" description="Ig-like" evidence="8">
    <location>
        <begin position="32"/>
        <end position="115"/>
    </location>
</feature>
<reference evidence="9" key="2">
    <citation type="submission" date="2025-09" db="UniProtKB">
        <authorList>
            <consortium name="Ensembl"/>
        </authorList>
    </citation>
    <scope>IDENTIFICATION</scope>
</reference>
<dbReference type="GO" id="GO:0001817">
    <property type="term" value="P:regulation of cytokine production"/>
    <property type="evidence" value="ECO:0007669"/>
    <property type="project" value="TreeGrafter"/>
</dbReference>
<dbReference type="PANTHER" id="PTHR24100:SF151">
    <property type="entry name" value="ICOS LIGAND"/>
    <property type="match status" value="1"/>
</dbReference>
<accession>A0A3B3E004</accession>
<evidence type="ECO:0000256" key="4">
    <source>
        <dbReference type="SAM" id="Coils"/>
    </source>
</evidence>
<name>A0A3B3E004_ORYME</name>
<dbReference type="GO" id="GO:0050852">
    <property type="term" value="P:T cell receptor signaling pathway"/>
    <property type="evidence" value="ECO:0007669"/>
    <property type="project" value="TreeGrafter"/>
</dbReference>
<feature type="coiled-coil region" evidence="4">
    <location>
        <begin position="303"/>
        <end position="337"/>
    </location>
</feature>
<keyword evidence="10" id="KW-1185">Reference proteome</keyword>
<evidence type="ECO:0000256" key="1">
    <source>
        <dbReference type="ARBA" id="ARBA00004370"/>
    </source>
</evidence>
<feature type="chain" id="PRO_5017226639" evidence="7">
    <location>
        <begin position="21"/>
        <end position="472"/>
    </location>
</feature>
<keyword evidence="4" id="KW-0175">Coiled coil</keyword>
<proteinExistence type="predicted"/>
<evidence type="ECO:0000256" key="2">
    <source>
        <dbReference type="ARBA" id="ARBA00023136"/>
    </source>
</evidence>
<dbReference type="SUPFAM" id="SSF48726">
    <property type="entry name" value="Immunoglobulin"/>
    <property type="match status" value="1"/>
</dbReference>
<keyword evidence="6" id="KW-0812">Transmembrane</keyword>
<dbReference type="InterPro" id="IPR003599">
    <property type="entry name" value="Ig_sub"/>
</dbReference>
<evidence type="ECO:0000256" key="7">
    <source>
        <dbReference type="SAM" id="SignalP"/>
    </source>
</evidence>
<feature type="transmembrane region" description="Helical" evidence="6">
    <location>
        <begin position="245"/>
        <end position="268"/>
    </location>
</feature>
<evidence type="ECO:0000256" key="6">
    <source>
        <dbReference type="SAM" id="Phobius"/>
    </source>
</evidence>
<keyword evidence="3" id="KW-0393">Immunoglobulin domain</keyword>
<comment type="subcellular location">
    <subcellularLocation>
        <location evidence="1">Membrane</location>
    </subcellularLocation>
</comment>
<dbReference type="Gene3D" id="2.60.40.10">
    <property type="entry name" value="Immunoglobulins"/>
    <property type="match status" value="2"/>
</dbReference>
<dbReference type="InterPro" id="IPR036179">
    <property type="entry name" value="Ig-like_dom_sf"/>
</dbReference>
<feature type="compositionally biased region" description="Polar residues" evidence="5">
    <location>
        <begin position="434"/>
        <end position="450"/>
    </location>
</feature>
<dbReference type="InterPro" id="IPR013106">
    <property type="entry name" value="Ig_V-set"/>
</dbReference>
<dbReference type="Pfam" id="PF07686">
    <property type="entry name" value="V-set"/>
    <property type="match status" value="1"/>
</dbReference>
<evidence type="ECO:0000313" key="10">
    <source>
        <dbReference type="Proteomes" id="UP000261560"/>
    </source>
</evidence>